<dbReference type="PANTHER" id="PTHR32196">
    <property type="entry name" value="ABC TRANSPORTER PERMEASE PROTEIN YPHD-RELATED-RELATED"/>
    <property type="match status" value="1"/>
</dbReference>
<keyword evidence="5 6" id="KW-0472">Membrane</keyword>
<feature type="transmembrane region" description="Helical" evidence="6">
    <location>
        <begin position="208"/>
        <end position="227"/>
    </location>
</feature>
<feature type="transmembrane region" description="Helical" evidence="6">
    <location>
        <begin position="12"/>
        <end position="30"/>
    </location>
</feature>
<dbReference type="InterPro" id="IPR001851">
    <property type="entry name" value="ABC_transp_permease"/>
</dbReference>
<dbReference type="Pfam" id="PF02653">
    <property type="entry name" value="BPD_transp_2"/>
    <property type="match status" value="1"/>
</dbReference>
<feature type="transmembrane region" description="Helical" evidence="6">
    <location>
        <begin position="113"/>
        <end position="131"/>
    </location>
</feature>
<gene>
    <name evidence="7" type="ORF">EH240_29880</name>
</gene>
<evidence type="ECO:0000256" key="5">
    <source>
        <dbReference type="ARBA" id="ARBA00023136"/>
    </source>
</evidence>
<evidence type="ECO:0000256" key="3">
    <source>
        <dbReference type="ARBA" id="ARBA00022692"/>
    </source>
</evidence>
<keyword evidence="3 6" id="KW-0812">Transmembrane</keyword>
<dbReference type="GO" id="GO:0005886">
    <property type="term" value="C:plasma membrane"/>
    <property type="evidence" value="ECO:0007669"/>
    <property type="project" value="UniProtKB-SubCell"/>
</dbReference>
<dbReference type="AlphaFoldDB" id="A0A3P3F3T7"/>
<dbReference type="EMBL" id="RQXT01000052">
    <property type="protein sequence ID" value="RRH93293.1"/>
    <property type="molecule type" value="Genomic_DNA"/>
</dbReference>
<dbReference type="GO" id="GO:0022857">
    <property type="term" value="F:transmembrane transporter activity"/>
    <property type="evidence" value="ECO:0007669"/>
    <property type="project" value="InterPro"/>
</dbReference>
<feature type="transmembrane region" description="Helical" evidence="6">
    <location>
        <begin position="158"/>
        <end position="176"/>
    </location>
</feature>
<evidence type="ECO:0000256" key="2">
    <source>
        <dbReference type="ARBA" id="ARBA00022475"/>
    </source>
</evidence>
<reference evidence="7 8" key="1">
    <citation type="submission" date="2018-11" db="EMBL/GenBank/DDBJ databases">
        <title>the genome of Mesorhizobium tamadayense DSM 28320.</title>
        <authorList>
            <person name="Gao J."/>
        </authorList>
    </citation>
    <scope>NUCLEOTIDE SEQUENCE [LARGE SCALE GENOMIC DNA]</scope>
    <source>
        <strain evidence="7 8">DSM 28320</strain>
    </source>
</reference>
<sequence>MSFGRLKRHFPWITLAVLVLIVGTIHPSFLRPQNLIELAGDIVPLFIMALGMTLVIYIGGIDLSAQSVANMTTVLATISLPIFGVFSGVLVILAGLAFGALSGFVTTRLKVPSFIATLAVGGLALSVGQYASSQRALYMDAGERDHAFGWMVGSGWSGVPHELILALVLVVLAWFLQNRTTIGRALKAIGAGEPAAVASGLKVERYKILAFAFSGMLAAIAGLLFSVKLSGGSPTLAEGFLLPAIVAVLVGGTPLTGGVGGVLNTLVGVLIVAVVRASMLYFGVPATSQQIVFGIVLIVAIALTIDRSKIRIVK</sequence>
<dbReference type="PANTHER" id="PTHR32196:SF63">
    <property type="entry name" value="INNER MEMBRANE ABC TRANSPORTER PERMEASE PROTEIN YJFF"/>
    <property type="match status" value="1"/>
</dbReference>
<proteinExistence type="predicted"/>
<keyword evidence="4 6" id="KW-1133">Transmembrane helix</keyword>
<organism evidence="7 8">
    <name type="scientific">Mesorhizobium tamadayense</name>
    <dbReference type="NCBI Taxonomy" id="425306"/>
    <lineage>
        <taxon>Bacteria</taxon>
        <taxon>Pseudomonadati</taxon>
        <taxon>Pseudomonadota</taxon>
        <taxon>Alphaproteobacteria</taxon>
        <taxon>Hyphomicrobiales</taxon>
        <taxon>Phyllobacteriaceae</taxon>
        <taxon>Mesorhizobium</taxon>
    </lineage>
</organism>
<evidence type="ECO:0000256" key="4">
    <source>
        <dbReference type="ARBA" id="ARBA00022989"/>
    </source>
</evidence>
<evidence type="ECO:0000256" key="6">
    <source>
        <dbReference type="SAM" id="Phobius"/>
    </source>
</evidence>
<dbReference type="Proteomes" id="UP000273786">
    <property type="component" value="Unassembled WGS sequence"/>
</dbReference>
<feature type="transmembrane region" description="Helical" evidence="6">
    <location>
        <begin position="42"/>
        <end position="60"/>
    </location>
</feature>
<comment type="subcellular location">
    <subcellularLocation>
        <location evidence="1">Cell membrane</location>
        <topology evidence="1">Multi-pass membrane protein</topology>
    </subcellularLocation>
</comment>
<feature type="transmembrane region" description="Helical" evidence="6">
    <location>
        <begin position="288"/>
        <end position="305"/>
    </location>
</feature>
<name>A0A3P3F3T7_9HYPH</name>
<dbReference type="RefSeq" id="WP_125005322.1">
    <property type="nucleotide sequence ID" value="NZ_RQXT01000052.1"/>
</dbReference>
<feature type="transmembrane region" description="Helical" evidence="6">
    <location>
        <begin position="239"/>
        <end position="255"/>
    </location>
</feature>
<keyword evidence="8" id="KW-1185">Reference proteome</keyword>
<feature type="transmembrane region" description="Helical" evidence="6">
    <location>
        <begin position="80"/>
        <end position="101"/>
    </location>
</feature>
<keyword evidence="2" id="KW-1003">Cell membrane</keyword>
<dbReference type="OrthoDB" id="7284468at2"/>
<protein>
    <submittedName>
        <fullName evidence="7">ABC transporter permease</fullName>
    </submittedName>
</protein>
<evidence type="ECO:0000313" key="7">
    <source>
        <dbReference type="EMBL" id="RRH93293.1"/>
    </source>
</evidence>
<dbReference type="CDD" id="cd06579">
    <property type="entry name" value="TM_PBP1_transp_AraH_like"/>
    <property type="match status" value="1"/>
</dbReference>
<accession>A0A3P3F3T7</accession>
<evidence type="ECO:0000256" key="1">
    <source>
        <dbReference type="ARBA" id="ARBA00004651"/>
    </source>
</evidence>
<evidence type="ECO:0000313" key="8">
    <source>
        <dbReference type="Proteomes" id="UP000273786"/>
    </source>
</evidence>
<comment type="caution">
    <text evidence="7">The sequence shown here is derived from an EMBL/GenBank/DDBJ whole genome shotgun (WGS) entry which is preliminary data.</text>
</comment>